<dbReference type="PROSITE" id="PS01360">
    <property type="entry name" value="ZF_MYND_1"/>
    <property type="match status" value="1"/>
</dbReference>
<dbReference type="InterPro" id="IPR024119">
    <property type="entry name" value="TF_DEAF-1"/>
</dbReference>
<accession>A0AAD4Q2P8</accession>
<name>A0AAD4Q2P8_9EURO</name>
<dbReference type="RefSeq" id="XP_046076925.1">
    <property type="nucleotide sequence ID" value="XM_046221642.1"/>
</dbReference>
<keyword evidence="2 4" id="KW-0863">Zinc-finger</keyword>
<keyword evidence="7" id="KW-1185">Reference proteome</keyword>
<dbReference type="Pfam" id="PF14737">
    <property type="entry name" value="DUF4470"/>
    <property type="match status" value="1"/>
</dbReference>
<reference evidence="6" key="1">
    <citation type="submission" date="2021-12" db="EMBL/GenBank/DDBJ databases">
        <title>Convergent genome expansion in fungi linked to evolution of root-endophyte symbiosis.</title>
        <authorList>
            <consortium name="DOE Joint Genome Institute"/>
            <person name="Ke Y.-H."/>
            <person name="Bonito G."/>
            <person name="Liao H.-L."/>
            <person name="Looney B."/>
            <person name="Rojas-Flechas A."/>
            <person name="Nash J."/>
            <person name="Hameed K."/>
            <person name="Schadt C."/>
            <person name="Martin F."/>
            <person name="Crous P.W."/>
            <person name="Miettinen O."/>
            <person name="Magnuson J.K."/>
            <person name="Labbe J."/>
            <person name="Jacobson D."/>
            <person name="Doktycz M.J."/>
            <person name="Veneault-Fourrey C."/>
            <person name="Kuo A."/>
            <person name="Mondo S."/>
            <person name="Calhoun S."/>
            <person name="Riley R."/>
            <person name="Ohm R."/>
            <person name="LaButti K."/>
            <person name="Andreopoulos B."/>
            <person name="Pangilinan J."/>
            <person name="Nolan M."/>
            <person name="Tritt A."/>
            <person name="Clum A."/>
            <person name="Lipzen A."/>
            <person name="Daum C."/>
            <person name="Barry K."/>
            <person name="Grigoriev I.V."/>
            <person name="Vilgalys R."/>
        </authorList>
    </citation>
    <scope>NUCLEOTIDE SEQUENCE</scope>
    <source>
        <strain evidence="6">PMI_201</strain>
    </source>
</reference>
<dbReference type="Gene3D" id="6.10.140.2220">
    <property type="match status" value="1"/>
</dbReference>
<evidence type="ECO:0000313" key="7">
    <source>
        <dbReference type="Proteomes" id="UP001201262"/>
    </source>
</evidence>
<evidence type="ECO:0000256" key="4">
    <source>
        <dbReference type="PROSITE-ProRule" id="PRU00134"/>
    </source>
</evidence>
<dbReference type="InterPro" id="IPR002893">
    <property type="entry name" value="Znf_MYND"/>
</dbReference>
<evidence type="ECO:0000256" key="2">
    <source>
        <dbReference type="ARBA" id="ARBA00022771"/>
    </source>
</evidence>
<dbReference type="Proteomes" id="UP001201262">
    <property type="component" value="Unassembled WGS sequence"/>
</dbReference>
<gene>
    <name evidence="6" type="ORF">BGW36DRAFT_444464</name>
</gene>
<dbReference type="SUPFAM" id="SSF144232">
    <property type="entry name" value="HIT/MYND zinc finger-like"/>
    <property type="match status" value="1"/>
</dbReference>
<dbReference type="PANTHER" id="PTHR10237:SF15">
    <property type="entry name" value="LD37257P"/>
    <property type="match status" value="1"/>
</dbReference>
<dbReference type="GO" id="GO:0008270">
    <property type="term" value="F:zinc ion binding"/>
    <property type="evidence" value="ECO:0007669"/>
    <property type="project" value="UniProtKB-KW"/>
</dbReference>
<dbReference type="PROSITE" id="PS50865">
    <property type="entry name" value="ZF_MYND_2"/>
    <property type="match status" value="1"/>
</dbReference>
<dbReference type="AlphaFoldDB" id="A0AAD4Q2P8"/>
<protein>
    <recommendedName>
        <fullName evidence="5">MYND-type domain-containing protein</fullName>
    </recommendedName>
</protein>
<evidence type="ECO:0000259" key="5">
    <source>
        <dbReference type="PROSITE" id="PS50865"/>
    </source>
</evidence>
<dbReference type="GO" id="GO:0005634">
    <property type="term" value="C:nucleus"/>
    <property type="evidence" value="ECO:0007669"/>
    <property type="project" value="TreeGrafter"/>
</dbReference>
<keyword evidence="3" id="KW-0862">Zinc</keyword>
<dbReference type="InterPro" id="IPR027974">
    <property type="entry name" value="DUF4470"/>
</dbReference>
<feature type="domain" description="MYND-type" evidence="5">
    <location>
        <begin position="1157"/>
        <end position="1201"/>
    </location>
</feature>
<proteinExistence type="predicted"/>
<evidence type="ECO:0000256" key="3">
    <source>
        <dbReference type="ARBA" id="ARBA00022833"/>
    </source>
</evidence>
<dbReference type="GeneID" id="70251929"/>
<evidence type="ECO:0000313" key="6">
    <source>
        <dbReference type="EMBL" id="KAH8703907.1"/>
    </source>
</evidence>
<dbReference type="GO" id="GO:0000981">
    <property type="term" value="F:DNA-binding transcription factor activity, RNA polymerase II-specific"/>
    <property type="evidence" value="ECO:0007669"/>
    <property type="project" value="TreeGrafter"/>
</dbReference>
<dbReference type="PANTHER" id="PTHR10237">
    <property type="entry name" value="DEFORMED EPIDERMAL AUTOREGULATORY FACTOR 1 HOMOLOG SUPPRESSIN"/>
    <property type="match status" value="1"/>
</dbReference>
<comment type="caution">
    <text evidence="6">The sequence shown here is derived from an EMBL/GenBank/DDBJ whole genome shotgun (WGS) entry which is preliminary data.</text>
</comment>
<keyword evidence="1" id="KW-0479">Metal-binding</keyword>
<evidence type="ECO:0000256" key="1">
    <source>
        <dbReference type="ARBA" id="ARBA00022723"/>
    </source>
</evidence>
<dbReference type="EMBL" id="JAJTJA010000002">
    <property type="protein sequence ID" value="KAH8703907.1"/>
    <property type="molecule type" value="Genomic_DNA"/>
</dbReference>
<sequence length="1208" mass="138482">MLEPAHLRRASWFHPVGNTTPVCLTQTIPPDQNATVLMLGCGDIRNVLFTIYSDLNNRRIDFTCCDIEYEIIARNVMLYTLLLHKNNSEVYKNIFSIYYDVMINDAALKMLRWQARRLCQIASSAQGWNASPYAKYIRFLDGPTLWNCLQMWKTYCTSPINGNKYLEVQNGLRRGIATAQDLQSFFVEDRKSYYGIKATAPVSLYTTEVMALRYGYYWHRGTTKLSDPPSTPLRKGRVHMNPMFATGRPELLMHYGTDPYSSMHSSIAFMSLTKNSPLEPIGASNFDRLYDAAFTQFKAYAEVFRANSHNISIRVASADAIAFCHALQRFANLGDPKNSGWYRRGWGFEPMTLGYMRPGDHASFDVIDTSNLADHIGCLNLISAASPLLRPSHTSTLRVETAIIRDRQGPESGTDILGGHFAAMSSIFSLNCIQFWTQNSNTPIFPEHILADLPRSDFYSQSVYCRYAIEWRHMGVENKLRMEEEDLAQLIAAVYAQMFGDEDPESFKPRRHRYQQYTRASFAAVVGAIKKAVQFSDWDEILQDLMDIIKENNTLDARYKEDLYLQLHLQGLYTEERFRPLVSFLDNFQEMTGLMSEWTYIPSTVCLTMVIPRGNLSYLEEHFPSTALIGQICLMTKNIYNLSKYDCFQSVQLCFGTVNAIGKCFTDEYTVNVDADRTGKSWEGTSDLVASVIIPSWKLLEHPGLDFDVAFALRETTDSQEALKKEFGRDMIIFRDRVSGESVFLTGQQPHMSGTMWVPNLNPVASHSNPPIQFQPRYYERDLTGNHDYFRPDLDTSIETPARTLVNDTPILVKCISAFQHIIQAPGWNSGEKTEVELFLPMPVISEISSSEPIRPVCGKLTYSAYMSTVEWLFKQPNTLFPVFLDQGKPILQNLHYINLDKLPILSLSQNYNYAWLQDHITSTMSYKEQVANHKKSLQKRRALCDVRVRFKNSLFHIFQVFLQYRPARVPFVISNKTEGLVYLICPSNLRLDLSNKTIVLDCIVAHLNKQSLPYLRPWLEGPSAREFERIKVRDDELLIWKHTLPAFAERCRTWCHTADCEYQSVKKIPPSTEIMQPGAFCSCAYAFSRDSSYDLGDEQIWSCVRPHAVRVALTLPFPFPFGPANVGSDVEMWEKCVKPRMAKHPMHGKARDVRWCLSCGRTEDKEKVELEVCGGCKKVWYCSEICVHWDWYYGGHKLSCRRLRKSS</sequence>
<organism evidence="6 7">
    <name type="scientific">Talaromyces proteolyticus</name>
    <dbReference type="NCBI Taxonomy" id="1131652"/>
    <lineage>
        <taxon>Eukaryota</taxon>
        <taxon>Fungi</taxon>
        <taxon>Dikarya</taxon>
        <taxon>Ascomycota</taxon>
        <taxon>Pezizomycotina</taxon>
        <taxon>Eurotiomycetes</taxon>
        <taxon>Eurotiomycetidae</taxon>
        <taxon>Eurotiales</taxon>
        <taxon>Trichocomaceae</taxon>
        <taxon>Talaromyces</taxon>
        <taxon>Talaromyces sect. Bacilispori</taxon>
    </lineage>
</organism>
<dbReference type="Pfam" id="PF01753">
    <property type="entry name" value="zf-MYND"/>
    <property type="match status" value="1"/>
</dbReference>